<dbReference type="AlphaFoldDB" id="A0A0A9GKX2"/>
<name>A0A0A9GKX2_ARUDO</name>
<dbReference type="EMBL" id="GBRH01172116">
    <property type="protein sequence ID" value="JAE25780.1"/>
    <property type="molecule type" value="Transcribed_RNA"/>
</dbReference>
<reference evidence="2" key="2">
    <citation type="journal article" date="2015" name="Data Brief">
        <title>Shoot transcriptome of the giant reed, Arundo donax.</title>
        <authorList>
            <person name="Barrero R.A."/>
            <person name="Guerrero F.D."/>
            <person name="Moolhuijzen P."/>
            <person name="Goolsby J.A."/>
            <person name="Tidwell J."/>
            <person name="Bellgard S.E."/>
            <person name="Bellgard M.I."/>
        </authorList>
    </citation>
    <scope>NUCLEOTIDE SEQUENCE</scope>
    <source>
        <tissue evidence="2">Shoot tissue taken approximately 20 cm above the soil surface</tissue>
    </source>
</reference>
<organism evidence="2">
    <name type="scientific">Arundo donax</name>
    <name type="common">Giant reed</name>
    <name type="synonym">Donax arundinaceus</name>
    <dbReference type="NCBI Taxonomy" id="35708"/>
    <lineage>
        <taxon>Eukaryota</taxon>
        <taxon>Viridiplantae</taxon>
        <taxon>Streptophyta</taxon>
        <taxon>Embryophyta</taxon>
        <taxon>Tracheophyta</taxon>
        <taxon>Spermatophyta</taxon>
        <taxon>Magnoliopsida</taxon>
        <taxon>Liliopsida</taxon>
        <taxon>Poales</taxon>
        <taxon>Poaceae</taxon>
        <taxon>PACMAD clade</taxon>
        <taxon>Arundinoideae</taxon>
        <taxon>Arundineae</taxon>
        <taxon>Arundo</taxon>
    </lineage>
</organism>
<evidence type="ECO:0000256" key="1">
    <source>
        <dbReference type="SAM" id="MobiDB-lite"/>
    </source>
</evidence>
<accession>A0A0A9GKX2</accession>
<reference evidence="2" key="1">
    <citation type="submission" date="2014-09" db="EMBL/GenBank/DDBJ databases">
        <authorList>
            <person name="Magalhaes I.L.F."/>
            <person name="Oliveira U."/>
            <person name="Santos F.R."/>
            <person name="Vidigal T.H.D.A."/>
            <person name="Brescovit A.D."/>
            <person name="Santos A.J."/>
        </authorList>
    </citation>
    <scope>NUCLEOTIDE SEQUENCE</scope>
    <source>
        <tissue evidence="2">Shoot tissue taken approximately 20 cm above the soil surface</tissue>
    </source>
</reference>
<feature type="region of interest" description="Disordered" evidence="1">
    <location>
        <begin position="1"/>
        <end position="31"/>
    </location>
</feature>
<evidence type="ECO:0000313" key="2">
    <source>
        <dbReference type="EMBL" id="JAE25780.1"/>
    </source>
</evidence>
<proteinExistence type="predicted"/>
<sequence>MVPSLETGMVSPRPISSPNQTHPKRLATPTI</sequence>
<protein>
    <submittedName>
        <fullName evidence="2">Uncharacterized protein</fullName>
    </submittedName>
</protein>